<dbReference type="PANTHER" id="PTHR45615">
    <property type="entry name" value="MYOSIN HEAVY CHAIN, NON-MUSCLE"/>
    <property type="match status" value="1"/>
</dbReference>
<keyword evidence="1" id="KW-0175">Coiled coil</keyword>
<feature type="region of interest" description="Disordered" evidence="2">
    <location>
        <begin position="240"/>
        <end position="264"/>
    </location>
</feature>
<evidence type="ECO:0000256" key="1">
    <source>
        <dbReference type="SAM" id="Coils"/>
    </source>
</evidence>
<evidence type="ECO:0000313" key="3">
    <source>
        <dbReference type="EMBL" id="CAD8050332.1"/>
    </source>
</evidence>
<feature type="coiled-coil region" evidence="1">
    <location>
        <begin position="526"/>
        <end position="594"/>
    </location>
</feature>
<proteinExistence type="predicted"/>
<dbReference type="Proteomes" id="UP000688137">
    <property type="component" value="Unassembled WGS sequence"/>
</dbReference>
<evidence type="ECO:0000313" key="4">
    <source>
        <dbReference type="Proteomes" id="UP000688137"/>
    </source>
</evidence>
<protein>
    <submittedName>
        <fullName evidence="3">Uncharacterized protein</fullName>
    </submittedName>
</protein>
<keyword evidence="4" id="KW-1185">Reference proteome</keyword>
<dbReference type="AlphaFoldDB" id="A0A8S1KC55"/>
<evidence type="ECO:0000256" key="2">
    <source>
        <dbReference type="SAM" id="MobiDB-lite"/>
    </source>
</evidence>
<organism evidence="3 4">
    <name type="scientific">Paramecium primaurelia</name>
    <dbReference type="NCBI Taxonomy" id="5886"/>
    <lineage>
        <taxon>Eukaryota</taxon>
        <taxon>Sar</taxon>
        <taxon>Alveolata</taxon>
        <taxon>Ciliophora</taxon>
        <taxon>Intramacronucleata</taxon>
        <taxon>Oligohymenophorea</taxon>
        <taxon>Peniculida</taxon>
        <taxon>Parameciidae</taxon>
        <taxon>Paramecium</taxon>
    </lineage>
</organism>
<gene>
    <name evidence="3" type="ORF">PPRIM_AZ9-3.1.T0140439</name>
</gene>
<feature type="coiled-coil region" evidence="1">
    <location>
        <begin position="70"/>
        <end position="198"/>
    </location>
</feature>
<dbReference type="OMA" id="YEKQFNG"/>
<accession>A0A8S1KC55</accession>
<comment type="caution">
    <text evidence="3">The sequence shown here is derived from an EMBL/GenBank/DDBJ whole genome shotgun (WGS) entry which is preliminary data.</text>
</comment>
<name>A0A8S1KC55_PARPR</name>
<reference evidence="3" key="1">
    <citation type="submission" date="2021-01" db="EMBL/GenBank/DDBJ databases">
        <authorList>
            <consortium name="Genoscope - CEA"/>
            <person name="William W."/>
        </authorList>
    </citation>
    <scope>NUCLEOTIDE SEQUENCE</scope>
</reference>
<dbReference type="PANTHER" id="PTHR45615:SF80">
    <property type="entry name" value="GRIP DOMAIN-CONTAINING PROTEIN"/>
    <property type="match status" value="1"/>
</dbReference>
<sequence>MFNYSQYEEEINHPQYRTRVRYQDNGIQRNLNGQLDVTCFLMAVEIQRLVAENTELKITIKQQSDSGLDRINYEMQIRDLMEKLQQLQQDNYLIGSDNERLRKLIKDLEVSLQRYETQLRDYDPNWKKELEQQKKQLVQLQKKIGDDDVDDLRSQLNKLKKKLGDYEKQFNGKSPEELQRMLDDLQRKARQFDDLQNKIGGMDPDTLAKKLKELEKLQKSFGGSPEDLLKELERLKKKAKEADDLKKELDRQQRENDKQKNDLDILDDLKKNAQNLQMENGYLNQQLNDLKNKLRDADQLRIEIEQYKELLKKKDQEIAYLKNQLQDQQRQLQDSQRQLQDTQRQLQDQQRQLGDLQYKFRQAEQDKQKLQSELNNCLDELDSADGQKEVATQLKDENDKLNQEVDQLNDDKNRLSNENDELRNRLNDLMRQLQDKDNKLKDLQQDINKKNSELKDLGNKLKEANDKIEWIKNEYGLTDDDLDPKKRKFNGKNIKESILFSNIQPSNLLLNLLLQSAEIERLGIIIDKYYSENESLQNQVKTYKQKNEQITQQLQQQLISLSQMTQDNEIEKLKEYYENKIVMLTMELSRLKKQQTYSSYQSIPISYKLQPRPNSQNNGDVFDTPQMQSKREEDLLCLFVLMGAEIQNLRDQNSTLLLQQNDKDVIKGLLTTSGYESQRKIKQQTQINEYQTNYENYSQIDSNKRLARNSFQDLQNNNTQIITSSQQRVKTLNDSRQNDGYNLDRIVSQQGDNGSQRSYQYQAQIPYKYDQSSQLSGSQGYLKVGKFESSKYVN</sequence>
<dbReference type="EMBL" id="CAJJDM010000011">
    <property type="protein sequence ID" value="CAD8050332.1"/>
    <property type="molecule type" value="Genomic_DNA"/>
</dbReference>